<proteinExistence type="predicted"/>
<reference evidence="2" key="1">
    <citation type="journal article" date="2021" name="bioRxiv">
        <title>Whole Genome Assembly and Annotation of Northern Wild Rice, Zizania palustris L., Supports a Whole Genome Duplication in the Zizania Genus.</title>
        <authorList>
            <person name="Haas M."/>
            <person name="Kono T."/>
            <person name="Macchietto M."/>
            <person name="Millas R."/>
            <person name="McGilp L."/>
            <person name="Shao M."/>
            <person name="Duquette J."/>
            <person name="Hirsch C.N."/>
            <person name="Kimball J."/>
        </authorList>
    </citation>
    <scope>NUCLEOTIDE SEQUENCE</scope>
    <source>
        <tissue evidence="2">Fresh leaf tissue</tissue>
    </source>
</reference>
<feature type="region of interest" description="Disordered" evidence="1">
    <location>
        <begin position="46"/>
        <end position="80"/>
    </location>
</feature>
<evidence type="ECO:0000313" key="3">
    <source>
        <dbReference type="Proteomes" id="UP000729402"/>
    </source>
</evidence>
<name>A0A8J5RMU2_ZIZPA</name>
<feature type="compositionally biased region" description="Basic and acidic residues" evidence="1">
    <location>
        <begin position="68"/>
        <end position="80"/>
    </location>
</feature>
<accession>A0A8J5RMU2</accession>
<evidence type="ECO:0000256" key="1">
    <source>
        <dbReference type="SAM" id="MobiDB-lite"/>
    </source>
</evidence>
<organism evidence="2 3">
    <name type="scientific">Zizania palustris</name>
    <name type="common">Northern wild rice</name>
    <dbReference type="NCBI Taxonomy" id="103762"/>
    <lineage>
        <taxon>Eukaryota</taxon>
        <taxon>Viridiplantae</taxon>
        <taxon>Streptophyta</taxon>
        <taxon>Embryophyta</taxon>
        <taxon>Tracheophyta</taxon>
        <taxon>Spermatophyta</taxon>
        <taxon>Magnoliopsida</taxon>
        <taxon>Liliopsida</taxon>
        <taxon>Poales</taxon>
        <taxon>Poaceae</taxon>
        <taxon>BOP clade</taxon>
        <taxon>Oryzoideae</taxon>
        <taxon>Oryzeae</taxon>
        <taxon>Zizaniinae</taxon>
        <taxon>Zizania</taxon>
    </lineage>
</organism>
<evidence type="ECO:0000313" key="2">
    <source>
        <dbReference type="EMBL" id="KAG8050152.1"/>
    </source>
</evidence>
<gene>
    <name evidence="2" type="ORF">GUJ93_ZPchr0009g1790</name>
</gene>
<comment type="caution">
    <text evidence="2">The sequence shown here is derived from an EMBL/GenBank/DDBJ whole genome shotgun (WGS) entry which is preliminary data.</text>
</comment>
<dbReference type="Proteomes" id="UP000729402">
    <property type="component" value="Unassembled WGS sequence"/>
</dbReference>
<dbReference type="AlphaFoldDB" id="A0A8J5RMU2"/>
<dbReference type="EMBL" id="JAAALK010000289">
    <property type="protein sequence ID" value="KAG8050152.1"/>
    <property type="molecule type" value="Genomic_DNA"/>
</dbReference>
<reference evidence="2" key="2">
    <citation type="submission" date="2021-02" db="EMBL/GenBank/DDBJ databases">
        <authorList>
            <person name="Kimball J.A."/>
            <person name="Haas M.W."/>
            <person name="Macchietto M."/>
            <person name="Kono T."/>
            <person name="Duquette J."/>
            <person name="Shao M."/>
        </authorList>
    </citation>
    <scope>NUCLEOTIDE SEQUENCE</scope>
    <source>
        <tissue evidence="2">Fresh leaf tissue</tissue>
    </source>
</reference>
<sequence>MVEGVSEIFVNSTGFKIKWVPELDGVSNLNPKPDDLKVFMDKQGFAGDVKGGNRENVEKQESSSSSLVKKDGGSQSDRKCKDVVEKALESEGESDDDVLSRIPAQYFNPVGQNVGLCGDMKVERNMVISNFGSGAGCYNSFAPLDDAEGGVEGNAIDGQLVQIPEEKAMNPSGLISVSAKDKGWQTIAPVLDPVDDVCGMDGSKIDNGGLGFTEDVAASDMRGKLKKSEKPDEHFGEIKVKGKKKKAPAVALRQSARIKRDGVPIQMKAQLRADLKNDTTGGSIIKEMYEHVTTCTDEDDR</sequence>
<protein>
    <submittedName>
        <fullName evidence="2">Uncharacterized protein</fullName>
    </submittedName>
</protein>
<keyword evidence="3" id="KW-1185">Reference proteome</keyword>
<feature type="compositionally biased region" description="Basic and acidic residues" evidence="1">
    <location>
        <begin position="51"/>
        <end position="61"/>
    </location>
</feature>